<accession>A0ABV6CNA3</accession>
<evidence type="ECO:0000313" key="1">
    <source>
        <dbReference type="EMBL" id="MFC0202227.1"/>
    </source>
</evidence>
<dbReference type="Proteomes" id="UP001589795">
    <property type="component" value="Unassembled WGS sequence"/>
</dbReference>
<evidence type="ECO:0000313" key="2">
    <source>
        <dbReference type="Proteomes" id="UP001589795"/>
    </source>
</evidence>
<dbReference type="RefSeq" id="WP_378927203.1">
    <property type="nucleotide sequence ID" value="NZ_JAOTBE010000016.1"/>
</dbReference>
<keyword evidence="2" id="KW-1185">Reference proteome</keyword>
<gene>
    <name evidence="1" type="ORF">ACFFIZ_18410</name>
</gene>
<dbReference type="EMBL" id="JBHLWQ010000178">
    <property type="protein sequence ID" value="MFC0202227.1"/>
    <property type="molecule type" value="Genomic_DNA"/>
</dbReference>
<protein>
    <submittedName>
        <fullName evidence="1">Uncharacterized protein</fullName>
    </submittedName>
</protein>
<name>A0ABV6CNA3_9RHOB</name>
<proteinExistence type="predicted"/>
<sequence length="190" mass="20886">MLRYLRSPVLGLVVAVSAGIVPPSRVAARSYPIDCAILLCMAGGFPPSAECTAAQIEVIRRVTPWPIEPPLQLWNCPMGGGGSRPAPHLGSDGLTPEVRQYRDAVEVWELRKRSENSSGGRDVYVSAVRNFYNSEGQFVRQVQNDVPGWVGTAIAEHTGTTFTSEYGSFRAILLRMQDYTGTYSTEWVSY</sequence>
<reference evidence="1 2" key="1">
    <citation type="submission" date="2024-09" db="EMBL/GenBank/DDBJ databases">
        <authorList>
            <person name="Sun Q."/>
            <person name="Mori K."/>
        </authorList>
    </citation>
    <scope>NUCLEOTIDE SEQUENCE [LARGE SCALE GENOMIC DNA]</scope>
    <source>
        <strain evidence="1 2">CCM 7904</strain>
    </source>
</reference>
<comment type="caution">
    <text evidence="1">The sequence shown here is derived from an EMBL/GenBank/DDBJ whole genome shotgun (WGS) entry which is preliminary data.</text>
</comment>
<organism evidence="1 2">
    <name type="scientific">Paracoccus rhizosphaerae</name>
    <dbReference type="NCBI Taxonomy" id="1133347"/>
    <lineage>
        <taxon>Bacteria</taxon>
        <taxon>Pseudomonadati</taxon>
        <taxon>Pseudomonadota</taxon>
        <taxon>Alphaproteobacteria</taxon>
        <taxon>Rhodobacterales</taxon>
        <taxon>Paracoccaceae</taxon>
        <taxon>Paracoccus</taxon>
    </lineage>
</organism>